<keyword evidence="3" id="KW-1185">Reference proteome</keyword>
<accession>A0AAD8B3K4</accession>
<dbReference type="AlphaFoldDB" id="A0AAD8B3K4"/>
<gene>
    <name evidence="2" type="ORF">Bpfe_023223</name>
</gene>
<evidence type="ECO:0000313" key="2">
    <source>
        <dbReference type="EMBL" id="KAK0047371.1"/>
    </source>
</evidence>
<evidence type="ECO:0000313" key="3">
    <source>
        <dbReference type="Proteomes" id="UP001233172"/>
    </source>
</evidence>
<keyword evidence="1" id="KW-1133">Transmembrane helix</keyword>
<dbReference type="Gene3D" id="1.20.1070.10">
    <property type="entry name" value="Rhodopsin 7-helix transmembrane proteins"/>
    <property type="match status" value="1"/>
</dbReference>
<evidence type="ECO:0000256" key="1">
    <source>
        <dbReference type="SAM" id="Phobius"/>
    </source>
</evidence>
<dbReference type="Proteomes" id="UP001233172">
    <property type="component" value="Unassembled WGS sequence"/>
</dbReference>
<name>A0AAD8B3K4_BIOPF</name>
<proteinExistence type="predicted"/>
<keyword evidence="2" id="KW-0675">Receptor</keyword>
<sequence>MITPRRTAWTLAGLYTMGIVTSFPVFYSGSLFLEWKTDPLSNRTVLVMGMSAYYAEVATVNTVSVASLFLTSFVIIVLTTIVLTAVLNKKSKWRQRSGNYSKNGSKHYGNRDITLSTTIVLL</sequence>
<comment type="caution">
    <text evidence="2">The sequence shown here is derived from an EMBL/GenBank/DDBJ whole genome shotgun (WGS) entry which is preliminary data.</text>
</comment>
<protein>
    <submittedName>
        <fullName evidence="2">G-protein coupled receptor</fullName>
    </submittedName>
</protein>
<keyword evidence="1" id="KW-0812">Transmembrane</keyword>
<reference evidence="2" key="2">
    <citation type="submission" date="2023-04" db="EMBL/GenBank/DDBJ databases">
        <authorList>
            <person name="Bu L."/>
            <person name="Lu L."/>
            <person name="Laidemitt M.R."/>
            <person name="Zhang S.M."/>
            <person name="Mutuku M."/>
            <person name="Mkoji G."/>
            <person name="Steinauer M."/>
            <person name="Loker E.S."/>
        </authorList>
    </citation>
    <scope>NUCLEOTIDE SEQUENCE</scope>
    <source>
        <strain evidence="2">KasaAsao</strain>
        <tissue evidence="2">Whole Snail</tissue>
    </source>
</reference>
<organism evidence="2 3">
    <name type="scientific">Biomphalaria pfeifferi</name>
    <name type="common">Bloodfluke planorb</name>
    <name type="synonym">Freshwater snail</name>
    <dbReference type="NCBI Taxonomy" id="112525"/>
    <lineage>
        <taxon>Eukaryota</taxon>
        <taxon>Metazoa</taxon>
        <taxon>Spiralia</taxon>
        <taxon>Lophotrochozoa</taxon>
        <taxon>Mollusca</taxon>
        <taxon>Gastropoda</taxon>
        <taxon>Heterobranchia</taxon>
        <taxon>Euthyneura</taxon>
        <taxon>Panpulmonata</taxon>
        <taxon>Hygrophila</taxon>
        <taxon>Lymnaeoidea</taxon>
        <taxon>Planorbidae</taxon>
        <taxon>Biomphalaria</taxon>
    </lineage>
</organism>
<feature type="transmembrane region" description="Helical" evidence="1">
    <location>
        <begin position="12"/>
        <end position="33"/>
    </location>
</feature>
<reference evidence="2" key="1">
    <citation type="journal article" date="2023" name="PLoS Negl. Trop. Dis.">
        <title>A genome sequence for Biomphalaria pfeifferi, the major vector snail for the human-infecting parasite Schistosoma mansoni.</title>
        <authorList>
            <person name="Bu L."/>
            <person name="Lu L."/>
            <person name="Laidemitt M.R."/>
            <person name="Zhang S.M."/>
            <person name="Mutuku M."/>
            <person name="Mkoji G."/>
            <person name="Steinauer M."/>
            <person name="Loker E.S."/>
        </authorList>
    </citation>
    <scope>NUCLEOTIDE SEQUENCE</scope>
    <source>
        <strain evidence="2">KasaAsao</strain>
    </source>
</reference>
<feature type="transmembrane region" description="Helical" evidence="1">
    <location>
        <begin position="53"/>
        <end position="86"/>
    </location>
</feature>
<dbReference type="EMBL" id="JASAOG010000152">
    <property type="protein sequence ID" value="KAK0047371.1"/>
    <property type="molecule type" value="Genomic_DNA"/>
</dbReference>
<keyword evidence="1" id="KW-0472">Membrane</keyword>
<dbReference type="SUPFAM" id="SSF81321">
    <property type="entry name" value="Family A G protein-coupled receptor-like"/>
    <property type="match status" value="1"/>
</dbReference>